<organism evidence="4 5">
    <name type="scientific">Mycobacterium numidiamassiliense</name>
    <dbReference type="NCBI Taxonomy" id="1841861"/>
    <lineage>
        <taxon>Bacteria</taxon>
        <taxon>Bacillati</taxon>
        <taxon>Actinomycetota</taxon>
        <taxon>Actinomycetes</taxon>
        <taxon>Mycobacteriales</taxon>
        <taxon>Mycobacteriaceae</taxon>
        <taxon>Mycobacterium</taxon>
    </lineage>
</organism>
<dbReference type="SUPFAM" id="SSF140459">
    <property type="entry name" value="PE/PPE dimer-like"/>
    <property type="match status" value="1"/>
</dbReference>
<feature type="compositionally biased region" description="Polar residues" evidence="1">
    <location>
        <begin position="339"/>
        <end position="362"/>
    </location>
</feature>
<feature type="region of interest" description="Disordered" evidence="1">
    <location>
        <begin position="276"/>
        <end position="393"/>
    </location>
</feature>
<keyword evidence="5" id="KW-1185">Reference proteome</keyword>
<gene>
    <name evidence="4" type="ORF">MNAB215_5558</name>
</gene>
<dbReference type="Gene3D" id="1.20.1260.20">
    <property type="entry name" value="PPE superfamily"/>
    <property type="match status" value="1"/>
</dbReference>
<sequence>MTQTLNVEYAELTTRAHEVEAQLAAVPLENGQAPCALEMVIMAAQQLELSADNMRIYLGAGDRERGRLAQSLRNAAEAYRETDEKAADALDNETPVSAVRPKFADHAGAPVTLTETASLMSGAPIPYSSAKEAAQLLVRGDQGASFLQFADAWTAYQRTLLEACYRFRPFTEWDSDASLVVEQNFDQHRGWLNHMATLCGQLASQARNVVAAHRWAVREHPTLEQIRALDERWVATQKLRGWDTNPLGKAALLRMYAEYQAKSEAVLAEYERRANLPLSPVSPPKPPNAYKIAPPPESGPEPGPGPMPGPLPTPDDGQLPPGGIGMPGMPFGGMPSMPTDSQVTDSMLSQSSKDAQRSSALSTGAGLKPASVGGGGAGVPTMPLQRPPGSGVASGFSAAPGAAGAGRAIPVPAAYAALNGGGGMGMPMGTPGGQSQAAGKGKRGPQEEQALYTEDRAWTEGVIGRRRAS</sequence>
<protein>
    <submittedName>
        <fullName evidence="4">ESX-1 secreted protein, EspB</fullName>
    </submittedName>
</protein>
<feature type="domain" description="ESX-1 secretion-associated protein EspB PE" evidence="2">
    <location>
        <begin position="11"/>
        <end position="86"/>
    </location>
</feature>
<proteinExistence type="predicted"/>
<dbReference type="InterPro" id="IPR041275">
    <property type="entry name" value="EspB_PE"/>
</dbReference>
<feature type="compositionally biased region" description="Low complexity" evidence="1">
    <location>
        <begin position="327"/>
        <end position="338"/>
    </location>
</feature>
<dbReference type="EMBL" id="FUEZ01000004">
    <property type="protein sequence ID" value="SPM43336.1"/>
    <property type="molecule type" value="Genomic_DNA"/>
</dbReference>
<evidence type="ECO:0000259" key="3">
    <source>
        <dbReference type="Pfam" id="PF21856"/>
    </source>
</evidence>
<dbReference type="Proteomes" id="UP000240424">
    <property type="component" value="Unassembled WGS sequence"/>
</dbReference>
<evidence type="ECO:0000313" key="4">
    <source>
        <dbReference type="EMBL" id="SPM43336.1"/>
    </source>
</evidence>
<dbReference type="AlphaFoldDB" id="A0A2U3PHU7"/>
<accession>A0A2U3PHU7</accession>
<reference evidence="4 5" key="1">
    <citation type="submission" date="2017-01" db="EMBL/GenBank/DDBJ databases">
        <authorList>
            <consortium name="Urmite Genomes"/>
        </authorList>
    </citation>
    <scope>NUCLEOTIDE SEQUENCE [LARGE SCALE GENOMIC DNA]</scope>
    <source>
        <strain evidence="4 5">AB215</strain>
    </source>
</reference>
<feature type="compositionally biased region" description="Pro residues" evidence="1">
    <location>
        <begin position="280"/>
        <end position="313"/>
    </location>
</feature>
<dbReference type="InterPro" id="IPR054056">
    <property type="entry name" value="EspB_PPE"/>
</dbReference>
<evidence type="ECO:0000313" key="5">
    <source>
        <dbReference type="Proteomes" id="UP000240424"/>
    </source>
</evidence>
<feature type="region of interest" description="Disordered" evidence="1">
    <location>
        <begin position="426"/>
        <end position="469"/>
    </location>
</feature>
<name>A0A2U3PHU7_9MYCO</name>
<dbReference type="InterPro" id="IPR038332">
    <property type="entry name" value="PPE_sf"/>
</dbReference>
<dbReference type="STRING" id="1841861.GCA_900157365_03877"/>
<dbReference type="Pfam" id="PF21856">
    <property type="entry name" value="EspB_PPE"/>
    <property type="match status" value="1"/>
</dbReference>
<feature type="domain" description="ESX-1 secretion-associated protein EspB PPE" evidence="3">
    <location>
        <begin position="127"/>
        <end position="289"/>
    </location>
</feature>
<evidence type="ECO:0000259" key="2">
    <source>
        <dbReference type="Pfam" id="PF18625"/>
    </source>
</evidence>
<evidence type="ECO:0000256" key="1">
    <source>
        <dbReference type="SAM" id="MobiDB-lite"/>
    </source>
</evidence>
<dbReference type="RefSeq" id="WP_165691620.1">
    <property type="nucleotide sequence ID" value="NZ_FUEZ01000004.1"/>
</dbReference>
<dbReference type="Pfam" id="PF18625">
    <property type="entry name" value="EspB_PE"/>
    <property type="match status" value="1"/>
</dbReference>